<sequence>MRTSAYQDVQGPHSSSSAKTGQKEIPTSTMPRLDRDDAYYTLRTLTIAAIGATYAEDRLKPLGGYLMELARRIGSYLQLGDPRSIFSIPFIQSRLLIAVGGFADGSRERYLMSEISKGLLITAARRLHLLRERPARQRVSRHRTAESHLAKERSLDRQPTSKEIKKMWREWLEEEERIRLGWAIYIFDAQAAAFLNVPAAFNLNEIQIRLPDAEELWNISNATMWEESYRSRKGTIEQSPRSSHFGTILSTMLREGRLQERVSDFGRWILAHGLYRMCDDANMQNKLLGYIEPTFPPLAESFTRPNQKNPFQLIGSLVTSWQSEVSFARPSTFFASSNVLRHYLSIRFIHPTFMDHVKWAAGRLSAAESREESQRWLTETPPDSVLRRIFVESIHLAVFLLHSRLDAPWEPVILLDCALALWAILRFRPEMLQLCATSPGATVLRCESICPSDAPDRAYRQTVPAGFRSTDYLEKWISNGGPLRIQGMSYSMTPDNVLSDFITRLQSSPWGLSNLYAAVLNNLQSKDEVKP</sequence>
<keyword evidence="2" id="KW-1185">Reference proteome</keyword>
<name>A0ACC2V689_9TREE</name>
<gene>
    <name evidence="1" type="ORF">QFC21_006198</name>
</gene>
<reference evidence="1" key="1">
    <citation type="submission" date="2023-04" db="EMBL/GenBank/DDBJ databases">
        <title>Draft Genome sequencing of Naganishia species isolated from polar environments using Oxford Nanopore Technology.</title>
        <authorList>
            <person name="Leo P."/>
            <person name="Venkateswaran K."/>
        </authorList>
    </citation>
    <scope>NUCLEOTIDE SEQUENCE</scope>
    <source>
        <strain evidence="1">MNA-CCFEE 5423</strain>
    </source>
</reference>
<organism evidence="1 2">
    <name type="scientific">Naganishia friedmannii</name>
    <dbReference type="NCBI Taxonomy" id="89922"/>
    <lineage>
        <taxon>Eukaryota</taxon>
        <taxon>Fungi</taxon>
        <taxon>Dikarya</taxon>
        <taxon>Basidiomycota</taxon>
        <taxon>Agaricomycotina</taxon>
        <taxon>Tremellomycetes</taxon>
        <taxon>Filobasidiales</taxon>
        <taxon>Filobasidiaceae</taxon>
        <taxon>Naganishia</taxon>
    </lineage>
</organism>
<evidence type="ECO:0000313" key="2">
    <source>
        <dbReference type="Proteomes" id="UP001227268"/>
    </source>
</evidence>
<comment type="caution">
    <text evidence="1">The sequence shown here is derived from an EMBL/GenBank/DDBJ whole genome shotgun (WGS) entry which is preliminary data.</text>
</comment>
<dbReference type="Proteomes" id="UP001227268">
    <property type="component" value="Unassembled WGS sequence"/>
</dbReference>
<dbReference type="EMBL" id="JASBWT010000027">
    <property type="protein sequence ID" value="KAJ9094097.1"/>
    <property type="molecule type" value="Genomic_DNA"/>
</dbReference>
<protein>
    <submittedName>
        <fullName evidence="1">Uncharacterized protein</fullName>
    </submittedName>
</protein>
<evidence type="ECO:0000313" key="1">
    <source>
        <dbReference type="EMBL" id="KAJ9094097.1"/>
    </source>
</evidence>
<accession>A0ACC2V689</accession>
<proteinExistence type="predicted"/>